<keyword evidence="2" id="KW-0472">Membrane</keyword>
<sequence>MAEDEKRSRPPPSIPSLLAGRPSASDERQSSRILASLEGRVPEAETKHLPPKQRSRTPVLALLLLLFLGFVGAGLWAVYDTAELPAVVARVENNAPPAAAPVAKAEAPAPAPENREPPPSSAATIIEEHPLAQLTRPDADVEPANPLAALAVTTPAPAPAAVPRANQAKAPAPRNAERGHEATAATAPAAVASAAAPKAGTTKSAPARGKTPPRNDSDAALLATLMAYGLPPASPPGTKVYKTDGVFVRELPGSPLSARLAECRKLGFLESEQCRLRVCAGHWGTAPECPNAQSHVEP</sequence>
<keyword evidence="2" id="KW-0812">Transmembrane</keyword>
<feature type="region of interest" description="Disordered" evidence="1">
    <location>
        <begin position="1"/>
        <end position="54"/>
    </location>
</feature>
<proteinExistence type="predicted"/>
<evidence type="ECO:0000313" key="3">
    <source>
        <dbReference type="EMBL" id="CAB3926116.1"/>
    </source>
</evidence>
<dbReference type="Proteomes" id="UP000494122">
    <property type="component" value="Unassembled WGS sequence"/>
</dbReference>
<evidence type="ECO:0000313" key="4">
    <source>
        <dbReference type="Proteomes" id="UP000494122"/>
    </source>
</evidence>
<organism evidence="3 4">
    <name type="scientific">Achromobacter ruhlandii</name>
    <dbReference type="NCBI Taxonomy" id="72557"/>
    <lineage>
        <taxon>Bacteria</taxon>
        <taxon>Pseudomonadati</taxon>
        <taxon>Pseudomonadota</taxon>
        <taxon>Betaproteobacteria</taxon>
        <taxon>Burkholderiales</taxon>
        <taxon>Alcaligenaceae</taxon>
        <taxon>Achromobacter</taxon>
    </lineage>
</organism>
<feature type="region of interest" description="Disordered" evidence="1">
    <location>
        <begin position="158"/>
        <end position="217"/>
    </location>
</feature>
<feature type="transmembrane region" description="Helical" evidence="2">
    <location>
        <begin position="59"/>
        <end position="79"/>
    </location>
</feature>
<evidence type="ECO:0000256" key="2">
    <source>
        <dbReference type="SAM" id="Phobius"/>
    </source>
</evidence>
<dbReference type="RefSeq" id="WP_157810421.1">
    <property type="nucleotide sequence ID" value="NZ_CADILE010000036.1"/>
</dbReference>
<feature type="region of interest" description="Disordered" evidence="1">
    <location>
        <begin position="100"/>
        <end position="121"/>
    </location>
</feature>
<dbReference type="EMBL" id="CADILE010000036">
    <property type="protein sequence ID" value="CAB3926116.1"/>
    <property type="molecule type" value="Genomic_DNA"/>
</dbReference>
<name>A0A6S7EWX1_9BURK</name>
<dbReference type="AlphaFoldDB" id="A0A6S7EWX1"/>
<keyword evidence="2" id="KW-1133">Transmembrane helix</keyword>
<gene>
    <name evidence="3" type="ORF">LMG3328_05887</name>
</gene>
<feature type="compositionally biased region" description="Low complexity" evidence="1">
    <location>
        <begin position="182"/>
        <end position="207"/>
    </location>
</feature>
<evidence type="ECO:0000256" key="1">
    <source>
        <dbReference type="SAM" id="MobiDB-lite"/>
    </source>
</evidence>
<protein>
    <submittedName>
        <fullName evidence="3">Uncharacterized protein</fullName>
    </submittedName>
</protein>
<reference evidence="3 4" key="1">
    <citation type="submission" date="2020-04" db="EMBL/GenBank/DDBJ databases">
        <authorList>
            <person name="De Canck E."/>
        </authorList>
    </citation>
    <scope>NUCLEOTIDE SEQUENCE [LARGE SCALE GENOMIC DNA]</scope>
    <source>
        <strain evidence="3 4">LMG 3328</strain>
    </source>
</reference>
<accession>A0A6S7EWX1</accession>
<feature type="compositionally biased region" description="Low complexity" evidence="1">
    <location>
        <begin position="158"/>
        <end position="172"/>
    </location>
</feature>